<organism evidence="2 3">
    <name type="scientific">Dactylosporangium salmoneum</name>
    <dbReference type="NCBI Taxonomy" id="53361"/>
    <lineage>
        <taxon>Bacteria</taxon>
        <taxon>Bacillati</taxon>
        <taxon>Actinomycetota</taxon>
        <taxon>Actinomycetes</taxon>
        <taxon>Micromonosporales</taxon>
        <taxon>Micromonosporaceae</taxon>
        <taxon>Dactylosporangium</taxon>
    </lineage>
</organism>
<protein>
    <recommendedName>
        <fullName evidence="4">DUF1275 domain-containing protein</fullName>
    </recommendedName>
</protein>
<name>A0ABN3HQX6_9ACTN</name>
<dbReference type="Proteomes" id="UP001501444">
    <property type="component" value="Unassembled WGS sequence"/>
</dbReference>
<comment type="caution">
    <text evidence="2">The sequence shown here is derived from an EMBL/GenBank/DDBJ whole genome shotgun (WGS) entry which is preliminary data.</text>
</comment>
<dbReference type="InterPro" id="IPR010699">
    <property type="entry name" value="DUF1275"/>
</dbReference>
<evidence type="ECO:0000256" key="1">
    <source>
        <dbReference type="SAM" id="MobiDB-lite"/>
    </source>
</evidence>
<dbReference type="PANTHER" id="PTHR37314">
    <property type="entry name" value="SLR0142 PROTEIN"/>
    <property type="match status" value="1"/>
</dbReference>
<evidence type="ECO:0008006" key="4">
    <source>
        <dbReference type="Google" id="ProtNLM"/>
    </source>
</evidence>
<dbReference type="EMBL" id="BAAARV010000096">
    <property type="protein sequence ID" value="GAA2385223.1"/>
    <property type="molecule type" value="Genomic_DNA"/>
</dbReference>
<gene>
    <name evidence="2" type="ORF">GCM10010170_095070</name>
</gene>
<feature type="compositionally biased region" description="Pro residues" evidence="1">
    <location>
        <begin position="195"/>
        <end position="205"/>
    </location>
</feature>
<dbReference type="PANTHER" id="PTHR37314:SF4">
    <property type="entry name" value="UPF0700 TRANSMEMBRANE PROTEIN YOAK"/>
    <property type="match status" value="1"/>
</dbReference>
<evidence type="ECO:0000313" key="2">
    <source>
        <dbReference type="EMBL" id="GAA2385223.1"/>
    </source>
</evidence>
<sequence length="214" mass="22049">MRRTSWILALALAAGYIDGLALLYLGGIFASVVTGNLVLIGVAAATDPHHLADPAIRAALATTVYTTTVWAARRLPPGRCLVAATAALCTLAGGWAITHHDPHGLVQLPLLTLATIAVALQAAAQHDTDQPTTYLTGTLTRLAQGRARLTTDAPTLIAIPTGAGAAALLLDHAPWLGPLPAVALLATASVIHATPPRPPRTPEPAPQRHAAYTP</sequence>
<feature type="region of interest" description="Disordered" evidence="1">
    <location>
        <begin position="194"/>
        <end position="214"/>
    </location>
</feature>
<dbReference type="RefSeq" id="WP_344619307.1">
    <property type="nucleotide sequence ID" value="NZ_BAAARV010000096.1"/>
</dbReference>
<accession>A0ABN3HQX6</accession>
<keyword evidence="3" id="KW-1185">Reference proteome</keyword>
<dbReference type="Pfam" id="PF06912">
    <property type="entry name" value="DUF1275"/>
    <property type="match status" value="1"/>
</dbReference>
<reference evidence="2 3" key="1">
    <citation type="journal article" date="2019" name="Int. J. Syst. Evol. Microbiol.">
        <title>The Global Catalogue of Microorganisms (GCM) 10K type strain sequencing project: providing services to taxonomists for standard genome sequencing and annotation.</title>
        <authorList>
            <consortium name="The Broad Institute Genomics Platform"/>
            <consortium name="The Broad Institute Genome Sequencing Center for Infectious Disease"/>
            <person name="Wu L."/>
            <person name="Ma J."/>
        </authorList>
    </citation>
    <scope>NUCLEOTIDE SEQUENCE [LARGE SCALE GENOMIC DNA]</scope>
    <source>
        <strain evidence="2 3">JCM 3272</strain>
    </source>
</reference>
<proteinExistence type="predicted"/>
<evidence type="ECO:0000313" key="3">
    <source>
        <dbReference type="Proteomes" id="UP001501444"/>
    </source>
</evidence>